<sequence length="507" mass="56408">MAMRKIQFYLLVTFLAYFPLSGFVQETFAQNQLNLTQMGLIGKVDERYQSFNVEMCEVIGGDFWIPYELIDSVRKHSNKKGIDALKWKIEPINLYQQKLRNLAAALGPTYVRVSGTWANAVYFQDNDEAKLASPPAGFKNILTRQQWKGVVDFCKAVDGKLVSSFPISDGIRDKDGNWTPTQIKSILDYTRSIGGEIAAAELFNEPSHASHGDAPKGYNGARFAKDFAAFSAFATDAAPKMKIIGPGSTGEGILPSGLDLSVDELLSATPKPTFEVFTYHYYGTVSRRCMGGQKPENALSAEWLSRTEKGLEFYQNARDKYVPNAPIWLTETAEAACGGNPWAATYLDSFRYLEQLGRLAKKGVQVVMHNTLARSEYALLDHDTHNPRPNYWAALLWNKFMGTQVYEAGSIAPGVDIFAHNLKNKSNGRTILILNTNETEASLIIPANARQYLMTADELMTKKVKLNGKELMLTPKDEVPVLVGKKVKAGVVKLPAHSILFLTFEKF</sequence>
<dbReference type="GO" id="GO:0016020">
    <property type="term" value="C:membrane"/>
    <property type="evidence" value="ECO:0007669"/>
    <property type="project" value="InterPro"/>
</dbReference>
<dbReference type="PANTHER" id="PTHR46145:SF4">
    <property type="entry name" value="HEPARANASE"/>
    <property type="match status" value="1"/>
</dbReference>
<dbReference type="GO" id="GO:0016798">
    <property type="term" value="F:hydrolase activity, acting on glycosyl bonds"/>
    <property type="evidence" value="ECO:0007669"/>
    <property type="project" value="InterPro"/>
</dbReference>
<dbReference type="Pfam" id="PF03662">
    <property type="entry name" value="Glyco_hydro_79n"/>
    <property type="match status" value="1"/>
</dbReference>
<gene>
    <name evidence="1" type="ORF">DVG78_26270</name>
</gene>
<dbReference type="InterPro" id="IPR005199">
    <property type="entry name" value="Glyco_hydro_79"/>
</dbReference>
<dbReference type="Proteomes" id="UP000253141">
    <property type="component" value="Unassembled WGS sequence"/>
</dbReference>
<comment type="caution">
    <text evidence="1">The sequence shown here is derived from an EMBL/GenBank/DDBJ whole genome shotgun (WGS) entry which is preliminary data.</text>
</comment>
<organism evidence="1 2">
    <name type="scientific">Runella aurantiaca</name>
    <dbReference type="NCBI Taxonomy" id="2282308"/>
    <lineage>
        <taxon>Bacteria</taxon>
        <taxon>Pseudomonadati</taxon>
        <taxon>Bacteroidota</taxon>
        <taxon>Cytophagia</taxon>
        <taxon>Cytophagales</taxon>
        <taxon>Spirosomataceae</taxon>
        <taxon>Runella</taxon>
    </lineage>
</organism>
<proteinExistence type="predicted"/>
<evidence type="ECO:0000313" key="1">
    <source>
        <dbReference type="EMBL" id="RDB02973.1"/>
    </source>
</evidence>
<dbReference type="SUPFAM" id="SSF51445">
    <property type="entry name" value="(Trans)glycosidases"/>
    <property type="match status" value="1"/>
</dbReference>
<dbReference type="PANTHER" id="PTHR46145">
    <property type="entry name" value="HEPARANASE"/>
    <property type="match status" value="1"/>
</dbReference>
<protein>
    <recommendedName>
        <fullName evidence="3">Glycosyl hydrolase family 79</fullName>
    </recommendedName>
</protein>
<evidence type="ECO:0008006" key="3">
    <source>
        <dbReference type="Google" id="ProtNLM"/>
    </source>
</evidence>
<accession>A0A369I649</accession>
<reference evidence="1 2" key="1">
    <citation type="submission" date="2018-07" db="EMBL/GenBank/DDBJ databases">
        <title>Genome analysis of Runella aurantiaca.</title>
        <authorList>
            <person name="Yang X."/>
        </authorList>
    </citation>
    <scope>NUCLEOTIDE SEQUENCE [LARGE SCALE GENOMIC DNA]</scope>
    <source>
        <strain evidence="1 2">YX9</strain>
    </source>
</reference>
<evidence type="ECO:0000313" key="2">
    <source>
        <dbReference type="Proteomes" id="UP000253141"/>
    </source>
</evidence>
<dbReference type="EMBL" id="QPIW01000033">
    <property type="protein sequence ID" value="RDB02973.1"/>
    <property type="molecule type" value="Genomic_DNA"/>
</dbReference>
<keyword evidence="2" id="KW-1185">Reference proteome</keyword>
<name>A0A369I649_9BACT</name>
<dbReference type="AlphaFoldDB" id="A0A369I649"/>
<dbReference type="InterPro" id="IPR017853">
    <property type="entry name" value="GH"/>
</dbReference>
<dbReference type="Gene3D" id="3.20.20.80">
    <property type="entry name" value="Glycosidases"/>
    <property type="match status" value="1"/>
</dbReference>